<comment type="caution">
    <text evidence="1">The sequence shown here is derived from an EMBL/GenBank/DDBJ whole genome shotgun (WGS) entry which is preliminary data.</text>
</comment>
<dbReference type="RefSeq" id="WP_167924819.1">
    <property type="nucleotide sequence ID" value="NZ_JAATVY010000004.1"/>
</dbReference>
<evidence type="ECO:0000313" key="2">
    <source>
        <dbReference type="Proteomes" id="UP000722989"/>
    </source>
</evidence>
<dbReference type="Proteomes" id="UP000722989">
    <property type="component" value="Unassembled WGS sequence"/>
</dbReference>
<name>A0ABX0XV98_9ACTN</name>
<evidence type="ECO:0000313" key="1">
    <source>
        <dbReference type="EMBL" id="NJC69961.1"/>
    </source>
</evidence>
<proteinExistence type="predicted"/>
<accession>A0ABX0XV98</accession>
<gene>
    <name evidence="1" type="ORF">HC031_09580</name>
</gene>
<reference evidence="1 2" key="1">
    <citation type="submission" date="2020-03" db="EMBL/GenBank/DDBJ databases">
        <title>WGS of the type strain of Planosporangium spp.</title>
        <authorList>
            <person name="Thawai C."/>
        </authorList>
    </citation>
    <scope>NUCLEOTIDE SEQUENCE [LARGE SCALE GENOMIC DNA]</scope>
    <source>
        <strain evidence="1 2">TBRC 5610</strain>
    </source>
</reference>
<organism evidence="1 2">
    <name type="scientific">Planosporangium thailandense</name>
    <dbReference type="NCBI Taxonomy" id="765197"/>
    <lineage>
        <taxon>Bacteria</taxon>
        <taxon>Bacillati</taxon>
        <taxon>Actinomycetota</taxon>
        <taxon>Actinomycetes</taxon>
        <taxon>Micromonosporales</taxon>
        <taxon>Micromonosporaceae</taxon>
        <taxon>Planosporangium</taxon>
    </lineage>
</organism>
<sequence>MTTMPGIQDGRTPMPDGISDDIAAVCRESAAVAEEELRPFLDELHVRPVPTTSGHVQPAAGWAWLARGGRSA</sequence>
<dbReference type="EMBL" id="JAATVY010000004">
    <property type="protein sequence ID" value="NJC69961.1"/>
    <property type="molecule type" value="Genomic_DNA"/>
</dbReference>
<keyword evidence="2" id="KW-1185">Reference proteome</keyword>
<protein>
    <submittedName>
        <fullName evidence="1">Uncharacterized protein</fullName>
    </submittedName>
</protein>